<name>A0A022PLQ8_9GAMM</name>
<dbReference type="AlphaFoldDB" id="A0A022PLQ8"/>
<gene>
    <name evidence="1" type="ORF">BA1DRAFT_00326</name>
</gene>
<proteinExistence type="predicted"/>
<sequence>MPIHVGNIEKITNDFIQLSELEFNRVLYDALDSSGTNIVHDVDELIFPPGYRLIRVDNRLDLDDIDEPYFELALLSDETKEVVYYNKVIVISDLVLNCRPASQILVWRTRKPQHKAALSDLAAKIFFHYLIKTYDVVASNISQIIEGTSFWQARMYEALQFGLYVYGYDVMTCELRSILAEDDVSKEQSWLWGNAEYYMDRLAIISRIKLPNK</sequence>
<dbReference type="PATRIC" id="fig|1393736.3.peg.332"/>
<comment type="caution">
    <text evidence="1">The sequence shown here is derived from an EMBL/GenBank/DDBJ whole genome shotgun (WGS) entry which is preliminary data.</text>
</comment>
<accession>A0A022PLQ8</accession>
<evidence type="ECO:0000313" key="1">
    <source>
        <dbReference type="EMBL" id="EYU17037.1"/>
    </source>
</evidence>
<keyword evidence="2" id="KW-1185">Reference proteome</keyword>
<protein>
    <recommendedName>
        <fullName evidence="3">Phage protein</fullName>
    </recommendedName>
</protein>
<reference evidence="1 2" key="1">
    <citation type="submission" date="2014-03" db="EMBL/GenBank/DDBJ databases">
        <title>Draft Genome of Photorhabdus luminescens BA1, an Egyptian Isolate.</title>
        <authorList>
            <person name="Ghazal S."/>
            <person name="Hurst S.G.IV."/>
            <person name="Morris K."/>
            <person name="Thomas K."/>
            <person name="Tisa L.S."/>
        </authorList>
    </citation>
    <scope>NUCLEOTIDE SEQUENCE [LARGE SCALE GENOMIC DNA]</scope>
    <source>
        <strain evidence="1 2">BA1</strain>
    </source>
</reference>
<dbReference type="Proteomes" id="UP000023464">
    <property type="component" value="Unassembled WGS sequence"/>
</dbReference>
<dbReference type="EMBL" id="JFGV01000003">
    <property type="protein sequence ID" value="EYU17037.1"/>
    <property type="molecule type" value="Genomic_DNA"/>
</dbReference>
<evidence type="ECO:0000313" key="2">
    <source>
        <dbReference type="Proteomes" id="UP000023464"/>
    </source>
</evidence>
<dbReference type="RefSeq" id="WP_036775594.1">
    <property type="nucleotide sequence ID" value="NZ_CAWLTM010000112.1"/>
</dbReference>
<evidence type="ECO:0008006" key="3">
    <source>
        <dbReference type="Google" id="ProtNLM"/>
    </source>
</evidence>
<organism evidence="1 2">
    <name type="scientific">Photorhabdus aegyptia</name>
    <dbReference type="NCBI Taxonomy" id="2805098"/>
    <lineage>
        <taxon>Bacteria</taxon>
        <taxon>Pseudomonadati</taxon>
        <taxon>Pseudomonadota</taxon>
        <taxon>Gammaproteobacteria</taxon>
        <taxon>Enterobacterales</taxon>
        <taxon>Morganellaceae</taxon>
        <taxon>Photorhabdus</taxon>
    </lineage>
</organism>